<evidence type="ECO:0000256" key="13">
    <source>
        <dbReference type="ARBA" id="ARBA00023014"/>
    </source>
</evidence>
<evidence type="ECO:0000256" key="4">
    <source>
        <dbReference type="ARBA" id="ARBA00012438"/>
    </source>
</evidence>
<dbReference type="NCBIfam" id="TIGR00229">
    <property type="entry name" value="sensory_box"/>
    <property type="match status" value="1"/>
</dbReference>
<proteinExistence type="predicted"/>
<evidence type="ECO:0000256" key="6">
    <source>
        <dbReference type="ARBA" id="ARBA00022485"/>
    </source>
</evidence>
<dbReference type="InterPro" id="IPR036890">
    <property type="entry name" value="HATPase_C_sf"/>
</dbReference>
<dbReference type="CDD" id="cd00130">
    <property type="entry name" value="PAS"/>
    <property type="match status" value="1"/>
</dbReference>
<dbReference type="Pfam" id="PF07730">
    <property type="entry name" value="HisKA_3"/>
    <property type="match status" value="1"/>
</dbReference>
<comment type="cofactor">
    <cofactor evidence="2">
        <name>[4Fe-4S] cluster</name>
        <dbReference type="ChEBI" id="CHEBI:49883"/>
    </cofactor>
</comment>
<evidence type="ECO:0000256" key="14">
    <source>
        <dbReference type="ARBA" id="ARBA00024827"/>
    </source>
</evidence>
<comment type="subcellular location">
    <subcellularLocation>
        <location evidence="3">Cytoplasm</location>
    </subcellularLocation>
</comment>
<evidence type="ECO:0000259" key="16">
    <source>
        <dbReference type="PROSITE" id="PS50109"/>
    </source>
</evidence>
<dbReference type="InterPro" id="IPR035965">
    <property type="entry name" value="PAS-like_dom_sf"/>
</dbReference>
<keyword evidence="10 19" id="KW-0418">Kinase</keyword>
<dbReference type="GO" id="GO:0016020">
    <property type="term" value="C:membrane"/>
    <property type="evidence" value="ECO:0007669"/>
    <property type="project" value="InterPro"/>
</dbReference>
<evidence type="ECO:0000259" key="18">
    <source>
        <dbReference type="PROSITE" id="PS50113"/>
    </source>
</evidence>
<comment type="function">
    <text evidence="14">Member of the two-component regulatory system NreB/NreC involved in the control of dissimilatory nitrate/nitrite reduction in response to oxygen. NreB functions as a direct oxygen sensor histidine kinase which is autophosphorylated, in the absence of oxygen, probably at the conserved histidine residue, and transfers its phosphate group probably to a conserved aspartate residue of NreC. NreB/NreC activates the expression of the nitrate (narGHJI) and nitrite (nir) reductase operons, as well as the putative nitrate transporter gene narT.</text>
</comment>
<evidence type="ECO:0000256" key="9">
    <source>
        <dbReference type="ARBA" id="ARBA00022723"/>
    </source>
</evidence>
<evidence type="ECO:0000256" key="7">
    <source>
        <dbReference type="ARBA" id="ARBA00022490"/>
    </source>
</evidence>
<sequence length="359" mass="39930">MAMLPSEQTPDHRSAVLFELFMHSVADYAIYLLDADGRVISWNPGAERIKGYSQDEILGRHFSVFYTEADVADGKPAAELLVAAEMGSHEDEGWRVRRDGSRFWANTVITALRDEQGGLVGFGKVTRDLTERRKTLEERTERRQAFAHLVRAQETERRRIAWDVHDDSIQSMIAVSMRLQMLAAQRRDPALMQLDEAIQGAIRRLRILVAQLRPPALNDEDLVASVRDYLDEVVAGWGLDCTLRHDLAVTPPPDLVVTAFRILQEALVNVRKHANARTVVVSLTGRDGGLLVKIADDGDGLKPDGENAHETLSGEHIGMASMRERAEAAQGWFRISSRPGEGTSVTFWIPLGPPGPART</sequence>
<keyword evidence="12" id="KW-0902">Two-component regulatory system</keyword>
<feature type="domain" description="Histidine kinase" evidence="16">
    <location>
        <begin position="261"/>
        <end position="353"/>
    </location>
</feature>
<dbReference type="CDD" id="cd16917">
    <property type="entry name" value="HATPase_UhpB-NarQ-NarX-like"/>
    <property type="match status" value="1"/>
</dbReference>
<accession>A0A075UV72</accession>
<reference evidence="19 20" key="1">
    <citation type="journal article" date="2014" name="J. Biotechnol.">
        <title>Complete genome sequence of the actinobacterium Amycolatopsis japonica MG417-CF17(T) (=DSM 44213T) producing (S,S)-N,N'-ethylenediaminedisuccinic acid.</title>
        <authorList>
            <person name="Stegmann E."/>
            <person name="Albersmeier A."/>
            <person name="Spohn M."/>
            <person name="Gert H."/>
            <person name="Weber T."/>
            <person name="Wohlleben W."/>
            <person name="Kalinowski J."/>
            <person name="Ruckert C."/>
        </authorList>
    </citation>
    <scope>NUCLEOTIDE SEQUENCE [LARGE SCALE GENOMIC DNA]</scope>
    <source>
        <strain evidence="20">MG417-CF17 (DSM 44213)</strain>
    </source>
</reference>
<gene>
    <name evidence="19" type="ORF">AJAP_17115</name>
</gene>
<protein>
    <recommendedName>
        <fullName evidence="5">Oxygen sensor histidine kinase NreB</fullName>
        <ecNumber evidence="4">2.7.13.3</ecNumber>
    </recommendedName>
    <alternativeName>
        <fullName evidence="15">Nitrogen regulation protein B</fullName>
    </alternativeName>
</protein>
<dbReference type="InterPro" id="IPR005467">
    <property type="entry name" value="His_kinase_dom"/>
</dbReference>
<name>A0A075UV72_9PSEU</name>
<dbReference type="Gene3D" id="3.30.565.10">
    <property type="entry name" value="Histidine kinase-like ATPase, C-terminal domain"/>
    <property type="match status" value="1"/>
</dbReference>
<dbReference type="GO" id="GO:0051539">
    <property type="term" value="F:4 iron, 4 sulfur cluster binding"/>
    <property type="evidence" value="ECO:0007669"/>
    <property type="project" value="UniProtKB-KW"/>
</dbReference>
<dbReference type="Gene3D" id="1.20.5.1930">
    <property type="match status" value="1"/>
</dbReference>
<dbReference type="KEGG" id="aja:AJAP_17115"/>
<keyword evidence="8" id="KW-0808">Transferase</keyword>
<evidence type="ECO:0000313" key="19">
    <source>
        <dbReference type="EMBL" id="AIG76291.1"/>
    </source>
</evidence>
<keyword evidence="6" id="KW-0004">4Fe-4S</keyword>
<dbReference type="SMART" id="SM00387">
    <property type="entry name" value="HATPase_c"/>
    <property type="match status" value="1"/>
</dbReference>
<dbReference type="PROSITE" id="PS50112">
    <property type="entry name" value="PAS"/>
    <property type="match status" value="1"/>
</dbReference>
<dbReference type="EC" id="2.7.13.3" evidence="4"/>
<dbReference type="AlphaFoldDB" id="A0A075UV72"/>
<dbReference type="GO" id="GO:0046983">
    <property type="term" value="F:protein dimerization activity"/>
    <property type="evidence" value="ECO:0007669"/>
    <property type="project" value="InterPro"/>
</dbReference>
<dbReference type="InterPro" id="IPR011712">
    <property type="entry name" value="Sig_transdc_His_kin_sub3_dim/P"/>
</dbReference>
<dbReference type="Proteomes" id="UP000028492">
    <property type="component" value="Chromosome"/>
</dbReference>
<evidence type="ECO:0000313" key="20">
    <source>
        <dbReference type="Proteomes" id="UP000028492"/>
    </source>
</evidence>
<evidence type="ECO:0000256" key="5">
    <source>
        <dbReference type="ARBA" id="ARBA00017322"/>
    </source>
</evidence>
<dbReference type="HOGENOM" id="CLU_000445_114_0_11"/>
<dbReference type="InterPro" id="IPR001610">
    <property type="entry name" value="PAC"/>
</dbReference>
<dbReference type="EMBL" id="CP008953">
    <property type="protein sequence ID" value="AIG76291.1"/>
    <property type="molecule type" value="Genomic_DNA"/>
</dbReference>
<dbReference type="InterPro" id="IPR004358">
    <property type="entry name" value="Sig_transdc_His_kin-like_C"/>
</dbReference>
<dbReference type="SUPFAM" id="SSF55874">
    <property type="entry name" value="ATPase domain of HSP90 chaperone/DNA topoisomerase II/histidine kinase"/>
    <property type="match status" value="1"/>
</dbReference>
<dbReference type="PRINTS" id="PR00344">
    <property type="entry name" value="BCTRLSENSOR"/>
</dbReference>
<dbReference type="InterPro" id="IPR050482">
    <property type="entry name" value="Sensor_HK_TwoCompSys"/>
</dbReference>
<dbReference type="PANTHER" id="PTHR24421">
    <property type="entry name" value="NITRATE/NITRITE SENSOR PROTEIN NARX-RELATED"/>
    <property type="match status" value="1"/>
</dbReference>
<dbReference type="PROSITE" id="PS50109">
    <property type="entry name" value="HIS_KIN"/>
    <property type="match status" value="1"/>
</dbReference>
<keyword evidence="9" id="KW-0479">Metal-binding</keyword>
<comment type="catalytic activity">
    <reaction evidence="1">
        <text>ATP + protein L-histidine = ADP + protein N-phospho-L-histidine.</text>
        <dbReference type="EC" id="2.7.13.3"/>
    </reaction>
</comment>
<evidence type="ECO:0000256" key="11">
    <source>
        <dbReference type="ARBA" id="ARBA00023004"/>
    </source>
</evidence>
<dbReference type="Pfam" id="PF02518">
    <property type="entry name" value="HATPase_c"/>
    <property type="match status" value="1"/>
</dbReference>
<dbReference type="InterPro" id="IPR000014">
    <property type="entry name" value="PAS"/>
</dbReference>
<dbReference type="Pfam" id="PF13426">
    <property type="entry name" value="PAS_9"/>
    <property type="match status" value="1"/>
</dbReference>
<keyword evidence="20" id="KW-1185">Reference proteome</keyword>
<dbReference type="GO" id="GO:0046872">
    <property type="term" value="F:metal ion binding"/>
    <property type="evidence" value="ECO:0007669"/>
    <property type="project" value="UniProtKB-KW"/>
</dbReference>
<dbReference type="Gene3D" id="3.30.450.20">
    <property type="entry name" value="PAS domain"/>
    <property type="match status" value="1"/>
</dbReference>
<dbReference type="STRING" id="208439.AJAP_17115"/>
<evidence type="ECO:0000256" key="3">
    <source>
        <dbReference type="ARBA" id="ARBA00004496"/>
    </source>
</evidence>
<evidence type="ECO:0000256" key="2">
    <source>
        <dbReference type="ARBA" id="ARBA00001966"/>
    </source>
</evidence>
<dbReference type="PROSITE" id="PS50113">
    <property type="entry name" value="PAC"/>
    <property type="match status" value="1"/>
</dbReference>
<feature type="domain" description="PAC" evidence="18">
    <location>
        <begin position="89"/>
        <end position="141"/>
    </location>
</feature>
<keyword evidence="13" id="KW-0411">Iron-sulfur</keyword>
<evidence type="ECO:0000256" key="1">
    <source>
        <dbReference type="ARBA" id="ARBA00000085"/>
    </source>
</evidence>
<dbReference type="GO" id="GO:0000155">
    <property type="term" value="F:phosphorelay sensor kinase activity"/>
    <property type="evidence" value="ECO:0007669"/>
    <property type="project" value="InterPro"/>
</dbReference>
<dbReference type="InterPro" id="IPR003594">
    <property type="entry name" value="HATPase_dom"/>
</dbReference>
<dbReference type="eggNOG" id="COG4585">
    <property type="taxonomic scope" value="Bacteria"/>
</dbReference>
<keyword evidence="7" id="KW-0963">Cytoplasm</keyword>
<dbReference type="RefSeq" id="WP_051972489.1">
    <property type="nucleotide sequence ID" value="NZ_CP008953.1"/>
</dbReference>
<evidence type="ECO:0000256" key="8">
    <source>
        <dbReference type="ARBA" id="ARBA00022679"/>
    </source>
</evidence>
<feature type="domain" description="PAS" evidence="17">
    <location>
        <begin position="30"/>
        <end position="68"/>
    </location>
</feature>
<dbReference type="SMART" id="SM00091">
    <property type="entry name" value="PAS"/>
    <property type="match status" value="1"/>
</dbReference>
<evidence type="ECO:0000256" key="15">
    <source>
        <dbReference type="ARBA" id="ARBA00030800"/>
    </source>
</evidence>
<keyword evidence="11" id="KW-0408">Iron</keyword>
<dbReference type="GO" id="GO:0005737">
    <property type="term" value="C:cytoplasm"/>
    <property type="evidence" value="ECO:0007669"/>
    <property type="project" value="UniProtKB-SubCell"/>
</dbReference>
<organism evidence="19 20">
    <name type="scientific">Amycolatopsis japonica</name>
    <dbReference type="NCBI Taxonomy" id="208439"/>
    <lineage>
        <taxon>Bacteria</taxon>
        <taxon>Bacillati</taxon>
        <taxon>Actinomycetota</taxon>
        <taxon>Actinomycetes</taxon>
        <taxon>Pseudonocardiales</taxon>
        <taxon>Pseudonocardiaceae</taxon>
        <taxon>Amycolatopsis</taxon>
        <taxon>Amycolatopsis japonica group</taxon>
    </lineage>
</organism>
<dbReference type="SMART" id="SM00086">
    <property type="entry name" value="PAC"/>
    <property type="match status" value="1"/>
</dbReference>
<evidence type="ECO:0000256" key="12">
    <source>
        <dbReference type="ARBA" id="ARBA00023012"/>
    </source>
</evidence>
<evidence type="ECO:0000256" key="10">
    <source>
        <dbReference type="ARBA" id="ARBA00022777"/>
    </source>
</evidence>
<dbReference type="SUPFAM" id="SSF55785">
    <property type="entry name" value="PYP-like sensor domain (PAS domain)"/>
    <property type="match status" value="1"/>
</dbReference>
<dbReference type="InterPro" id="IPR000700">
    <property type="entry name" value="PAS-assoc_C"/>
</dbReference>
<evidence type="ECO:0000259" key="17">
    <source>
        <dbReference type="PROSITE" id="PS50112"/>
    </source>
</evidence>